<dbReference type="InterPro" id="IPR014292">
    <property type="entry name" value="Acyl_transf_WS/DGAT"/>
</dbReference>
<evidence type="ECO:0000313" key="14">
    <source>
        <dbReference type="EMBL" id="ULP53360.2"/>
    </source>
</evidence>
<comment type="pathway">
    <text evidence="2">Lipid metabolism.</text>
</comment>
<dbReference type="Pfam" id="PF03007">
    <property type="entry name" value="WS_DGAT_cat"/>
    <property type="match status" value="1"/>
</dbReference>
<proteinExistence type="inferred from homology"/>
<dbReference type="InterPro" id="IPR045034">
    <property type="entry name" value="O-acyltransferase_WSD1-like"/>
</dbReference>
<comment type="catalytic activity">
    <reaction evidence="10 11">
        <text>an acyl-CoA + a 1,2-diacyl-sn-glycerol = a triacyl-sn-glycerol + CoA</text>
        <dbReference type="Rhea" id="RHEA:10868"/>
        <dbReference type="ChEBI" id="CHEBI:17815"/>
        <dbReference type="ChEBI" id="CHEBI:57287"/>
        <dbReference type="ChEBI" id="CHEBI:58342"/>
        <dbReference type="ChEBI" id="CHEBI:64615"/>
        <dbReference type="EC" id="2.3.1.20"/>
    </reaction>
</comment>
<protein>
    <recommendedName>
        <fullName evidence="4 11">Diacylglycerol O-acyltransferase</fullName>
        <ecNumber evidence="4 11">2.3.1.20</ecNumber>
    </recommendedName>
</protein>
<dbReference type="EMBL" id="CP092429">
    <property type="protein sequence ID" value="ULP53360.2"/>
    <property type="molecule type" value="Genomic_DNA"/>
</dbReference>
<evidence type="ECO:0000256" key="10">
    <source>
        <dbReference type="ARBA" id="ARBA00048109"/>
    </source>
</evidence>
<evidence type="ECO:0000256" key="1">
    <source>
        <dbReference type="ARBA" id="ARBA00004771"/>
    </source>
</evidence>
<feature type="domain" description="O-acyltransferase WSD1 C-terminal" evidence="13">
    <location>
        <begin position="315"/>
        <end position="465"/>
    </location>
</feature>
<dbReference type="RefSeq" id="WP_240273185.1">
    <property type="nucleotide sequence ID" value="NZ_CP085200.1"/>
</dbReference>
<accession>A0ABY3VE76</accession>
<organism evidence="14 15">
    <name type="scientific">Mycobacterium ulcerans</name>
    <dbReference type="NCBI Taxonomy" id="1809"/>
    <lineage>
        <taxon>Bacteria</taxon>
        <taxon>Bacillati</taxon>
        <taxon>Actinomycetota</taxon>
        <taxon>Actinomycetes</taxon>
        <taxon>Mycobacteriales</taxon>
        <taxon>Mycobacteriaceae</taxon>
        <taxon>Mycobacterium</taxon>
        <taxon>Mycobacterium ulcerans group</taxon>
    </lineage>
</organism>
<dbReference type="SUPFAM" id="SSF52777">
    <property type="entry name" value="CoA-dependent acyltransferases"/>
    <property type="match status" value="1"/>
</dbReference>
<evidence type="ECO:0000256" key="9">
    <source>
        <dbReference type="ARBA" id="ARBA00023315"/>
    </source>
</evidence>
<dbReference type="Gene3D" id="3.30.559.30">
    <property type="entry name" value="Nonribosomal peptide synthetase, condensation domain"/>
    <property type="match status" value="1"/>
</dbReference>
<dbReference type="Proteomes" id="UP001055253">
    <property type="component" value="Chromosome"/>
</dbReference>
<dbReference type="PANTHER" id="PTHR31650">
    <property type="entry name" value="O-ACYLTRANSFERASE (WSD1-LIKE) FAMILY PROTEIN"/>
    <property type="match status" value="1"/>
</dbReference>
<evidence type="ECO:0000256" key="4">
    <source>
        <dbReference type="ARBA" id="ARBA00013244"/>
    </source>
</evidence>
<evidence type="ECO:0000256" key="3">
    <source>
        <dbReference type="ARBA" id="ARBA00009587"/>
    </source>
</evidence>
<dbReference type="InterPro" id="IPR004255">
    <property type="entry name" value="O-acyltransferase_WSD1_N"/>
</dbReference>
<evidence type="ECO:0000256" key="8">
    <source>
        <dbReference type="ARBA" id="ARBA00023098"/>
    </source>
</evidence>
<evidence type="ECO:0000313" key="15">
    <source>
        <dbReference type="Proteomes" id="UP001055253"/>
    </source>
</evidence>
<name>A0ABY3VE76_MYCUL</name>
<keyword evidence="6 11" id="KW-0808">Transferase</keyword>
<feature type="domain" description="O-acyltransferase WSD1-like N-terminal" evidence="12">
    <location>
        <begin position="10"/>
        <end position="273"/>
    </location>
</feature>
<reference evidence="14" key="1">
    <citation type="submission" date="2022-08" db="EMBL/GenBank/DDBJ databases">
        <title>Whole genome sequencing of non-tuberculosis mycobacteria type-strains.</title>
        <authorList>
            <person name="Igarashi Y."/>
            <person name="Osugi A."/>
            <person name="Mitarai S."/>
        </authorList>
    </citation>
    <scope>NUCLEOTIDE SEQUENCE</scope>
    <source>
        <strain evidence="14">ATCC 19423</strain>
    </source>
</reference>
<keyword evidence="7 11" id="KW-0319">Glycerol metabolism</keyword>
<dbReference type="PANTHER" id="PTHR31650:SF1">
    <property type="entry name" value="WAX ESTER SYNTHASE_DIACYLGLYCEROL ACYLTRANSFERASE 4-RELATED"/>
    <property type="match status" value="1"/>
</dbReference>
<comment type="pathway">
    <text evidence="1 11">Glycerolipid metabolism; triacylglycerol biosynthesis.</text>
</comment>
<comment type="similarity">
    <text evidence="3 11">Belongs to the long-chain O-acyltransferase family.</text>
</comment>
<dbReference type="InterPro" id="IPR009721">
    <property type="entry name" value="O-acyltransferase_WSD1_C"/>
</dbReference>
<evidence type="ECO:0000256" key="7">
    <source>
        <dbReference type="ARBA" id="ARBA00022798"/>
    </source>
</evidence>
<dbReference type="InterPro" id="IPR023213">
    <property type="entry name" value="CAT-like_dom_sf"/>
</dbReference>
<evidence type="ECO:0000256" key="11">
    <source>
        <dbReference type="RuleBase" id="RU361241"/>
    </source>
</evidence>
<dbReference type="Gene3D" id="3.30.559.10">
    <property type="entry name" value="Chloramphenicol acetyltransferase-like domain"/>
    <property type="match status" value="1"/>
</dbReference>
<evidence type="ECO:0000259" key="12">
    <source>
        <dbReference type="Pfam" id="PF03007"/>
    </source>
</evidence>
<evidence type="ECO:0000256" key="5">
    <source>
        <dbReference type="ARBA" id="ARBA00022516"/>
    </source>
</evidence>
<evidence type="ECO:0000256" key="2">
    <source>
        <dbReference type="ARBA" id="ARBA00005189"/>
    </source>
</evidence>
<gene>
    <name evidence="14" type="ORF">MJO63_10045</name>
</gene>
<dbReference type="Pfam" id="PF06974">
    <property type="entry name" value="WS_DGAT_C"/>
    <property type="match status" value="1"/>
</dbReference>
<evidence type="ECO:0000256" key="6">
    <source>
        <dbReference type="ARBA" id="ARBA00022679"/>
    </source>
</evidence>
<keyword evidence="9 11" id="KW-0012">Acyltransferase</keyword>
<dbReference type="EC" id="2.3.1.20" evidence="4 11"/>
<keyword evidence="15" id="KW-1185">Reference proteome</keyword>
<keyword evidence="8 11" id="KW-0443">Lipid metabolism</keyword>
<evidence type="ECO:0000259" key="13">
    <source>
        <dbReference type="Pfam" id="PF06974"/>
    </source>
</evidence>
<keyword evidence="5 11" id="KW-0444">Lipid biosynthesis</keyword>
<dbReference type="NCBIfam" id="TIGR02946">
    <property type="entry name" value="acyl_WS_DGAT"/>
    <property type="match status" value="1"/>
</dbReference>
<sequence>MKGVTRPQRLSGADAFMLGMETPRAYMHTFKVAIIDPSTDAQGWSFDRFYAEAARRIHLLPMLRWKCVESPLGLNHPYWVEDPDFELHNHIHRVACPAPGDHKSLCAVMTTIYSAQLERDRPLWLMWVVEGLAEGKVALVMLVHHAYVDGVGAAWLMQQFYQPHRGVGAAEAPDYRPAPLPSWPTRLGWAVRDWPETVIGNVPKVATGLWRKFLFDRKRKSAGLPPHPSARQMQRTPINVNLSAARTFVCDSVPLQHFSAVAKALGVTINDVFSSCAAGALRRLLVDLDYDPDTHPLIGATPFAGERPLGMQGLGNYATVDYCWLRSDIADPSARLQASREANTQMKEHIKAVKEAGADFNSVMQVLPPWGIKIIRKAIHRSRGRFGFFGNVVLSNVPGPKETLYLDHWKVSNWFSTGQIADGTALNITMWSYCGQANICVLADRAVLDDGWRMFDYLVDELNSLTAVESTKEAALTPTESVRSICPSCYSSGPTGRCT</sequence>